<organism evidence="1 2">
    <name type="scientific">Prymnesium parvum</name>
    <name type="common">Toxic golden alga</name>
    <dbReference type="NCBI Taxonomy" id="97485"/>
    <lineage>
        <taxon>Eukaryota</taxon>
        <taxon>Haptista</taxon>
        <taxon>Haptophyta</taxon>
        <taxon>Prymnesiophyceae</taxon>
        <taxon>Prymnesiales</taxon>
        <taxon>Prymnesiaceae</taxon>
        <taxon>Prymnesium</taxon>
    </lineage>
</organism>
<dbReference type="AlphaFoldDB" id="A0AB34JLC6"/>
<protein>
    <submittedName>
        <fullName evidence="1">Uncharacterized protein</fullName>
    </submittedName>
</protein>
<reference evidence="1 2" key="1">
    <citation type="journal article" date="2024" name="Science">
        <title>Giant polyketide synthase enzymes in the biosynthesis of giant marine polyether toxins.</title>
        <authorList>
            <person name="Fallon T.R."/>
            <person name="Shende V.V."/>
            <person name="Wierzbicki I.H."/>
            <person name="Pendleton A.L."/>
            <person name="Watervoot N.F."/>
            <person name="Auber R.P."/>
            <person name="Gonzalez D.J."/>
            <person name="Wisecaver J.H."/>
            <person name="Moore B.S."/>
        </authorList>
    </citation>
    <scope>NUCLEOTIDE SEQUENCE [LARGE SCALE GENOMIC DNA]</scope>
    <source>
        <strain evidence="1 2">12B1</strain>
    </source>
</reference>
<sequence length="151" mass="15830">MLPLRKGLEVRAPLASGEEGTVAADEEGGRVTGEEGVLAAVRVDVSGAAACSSGASDTSCSGGTLRQMSFARQSCSCVASTSTASAIWRTARFMSLSSPQSSGTPQSAKLGRRAVASTPRCDVAARRTSALKELTHEARRLHACEEGWRWW</sequence>
<accession>A0AB34JLC6</accession>
<evidence type="ECO:0000313" key="1">
    <source>
        <dbReference type="EMBL" id="KAL1522726.1"/>
    </source>
</evidence>
<name>A0AB34JLC6_PRYPA</name>
<dbReference type="Proteomes" id="UP001515480">
    <property type="component" value="Unassembled WGS sequence"/>
</dbReference>
<gene>
    <name evidence="1" type="ORF">AB1Y20_017701</name>
</gene>
<evidence type="ECO:0000313" key="2">
    <source>
        <dbReference type="Proteomes" id="UP001515480"/>
    </source>
</evidence>
<dbReference type="EMBL" id="JBGBPQ010000006">
    <property type="protein sequence ID" value="KAL1522726.1"/>
    <property type="molecule type" value="Genomic_DNA"/>
</dbReference>
<comment type="caution">
    <text evidence="1">The sequence shown here is derived from an EMBL/GenBank/DDBJ whole genome shotgun (WGS) entry which is preliminary data.</text>
</comment>
<keyword evidence="2" id="KW-1185">Reference proteome</keyword>
<proteinExistence type="predicted"/>